<proteinExistence type="predicted"/>
<feature type="transmembrane region" description="Helical" evidence="1">
    <location>
        <begin position="40"/>
        <end position="59"/>
    </location>
</feature>
<keyword evidence="1" id="KW-0812">Transmembrane</keyword>
<accession>A0ABY8W972</accession>
<keyword evidence="3" id="KW-1185">Reference proteome</keyword>
<evidence type="ECO:0000256" key="1">
    <source>
        <dbReference type="SAM" id="Phobius"/>
    </source>
</evidence>
<evidence type="ECO:0000313" key="2">
    <source>
        <dbReference type="EMBL" id="WIM93902.1"/>
    </source>
</evidence>
<dbReference type="RefSeq" id="WP_284915105.1">
    <property type="nucleotide sequence ID" value="NZ_CP126980.1"/>
</dbReference>
<name>A0ABY8W972_9ACTN</name>
<dbReference type="EMBL" id="CP126980">
    <property type="protein sequence ID" value="WIM93902.1"/>
    <property type="molecule type" value="Genomic_DNA"/>
</dbReference>
<reference evidence="2 3" key="1">
    <citation type="submission" date="2023-06" db="EMBL/GenBank/DDBJ databases">
        <authorList>
            <person name="Yushchuk O."/>
            <person name="Binda E."/>
            <person name="Ruckert-Reed C."/>
            <person name="Fedorenko V."/>
            <person name="Kalinowski J."/>
            <person name="Marinelli F."/>
        </authorList>
    </citation>
    <scope>NUCLEOTIDE SEQUENCE [LARGE SCALE GENOMIC DNA]</scope>
    <source>
        <strain evidence="2 3">NRRL 3884</strain>
    </source>
</reference>
<dbReference type="Proteomes" id="UP001240150">
    <property type="component" value="Chromosome"/>
</dbReference>
<sequence>MITDLEPPAERDLPPARAAHLRAALLRRTRAEPRKTRRGLRLTVAATLTVAAAFGAFLVRPQHLPTTLAMGPGELSPTLSADVDDCLRVPANWRSTSREPYLAIPVDRRDVAVASEAAGRTAILFLNRRGYATCTTVRTVNPITRVTSERSRGLGSDAWGDTRDWLPGPVQVLWLESSGDRSGWVSASGRVSHRVSRLVLDHGSGKTTRARLVDGAFGLLTTTADVRPGAQLIAYDANGAVILRERLFAGAAARIASCYVSDTGKVVYRPVEPEKYTGKCVPAERWHN</sequence>
<keyword evidence="1" id="KW-0472">Membrane</keyword>
<organism evidence="2 3">
    <name type="scientific">Actinoplanes oblitus</name>
    <dbReference type="NCBI Taxonomy" id="3040509"/>
    <lineage>
        <taxon>Bacteria</taxon>
        <taxon>Bacillati</taxon>
        <taxon>Actinomycetota</taxon>
        <taxon>Actinomycetes</taxon>
        <taxon>Micromonosporales</taxon>
        <taxon>Micromonosporaceae</taxon>
        <taxon>Actinoplanes</taxon>
    </lineage>
</organism>
<gene>
    <name evidence="2" type="ORF">ACTOB_005896</name>
</gene>
<evidence type="ECO:0000313" key="3">
    <source>
        <dbReference type="Proteomes" id="UP001240150"/>
    </source>
</evidence>
<protein>
    <submittedName>
        <fullName evidence="2">Uncharacterized protein</fullName>
    </submittedName>
</protein>
<keyword evidence="1" id="KW-1133">Transmembrane helix</keyword>